<name>X6NEU6_RETFI</name>
<organism evidence="1 2">
    <name type="scientific">Reticulomyxa filosa</name>
    <dbReference type="NCBI Taxonomy" id="46433"/>
    <lineage>
        <taxon>Eukaryota</taxon>
        <taxon>Sar</taxon>
        <taxon>Rhizaria</taxon>
        <taxon>Retaria</taxon>
        <taxon>Foraminifera</taxon>
        <taxon>Monothalamids</taxon>
        <taxon>Reticulomyxidae</taxon>
        <taxon>Reticulomyxa</taxon>
    </lineage>
</organism>
<evidence type="ECO:0000313" key="2">
    <source>
        <dbReference type="Proteomes" id="UP000023152"/>
    </source>
</evidence>
<proteinExistence type="predicted"/>
<dbReference type="AlphaFoldDB" id="X6NEU6"/>
<sequence length="206" mass="22968">MLSAFRWHVLVDTKHPLYREVTPSQRLKTDDQLVDTLLPCQAKFSRIGIIMFIKAMATQIITITFGIDASLTNQIIQTLALLSRIFGKVFLLTTISFASSKDSRHSDGIDVDVAVVVGDLVNDIKYDSNKDNIDWPEIDNVRKEVTQMLDAFALAFVDKIVSFIQDIANANESAEAEKEKRQGALMSRLQAFGLKSATVTTLTSRT</sequence>
<dbReference type="EMBL" id="ASPP01009660">
    <property type="protein sequence ID" value="ETO23852.1"/>
    <property type="molecule type" value="Genomic_DNA"/>
</dbReference>
<dbReference type="Proteomes" id="UP000023152">
    <property type="component" value="Unassembled WGS sequence"/>
</dbReference>
<evidence type="ECO:0000313" key="1">
    <source>
        <dbReference type="EMBL" id="ETO23852.1"/>
    </source>
</evidence>
<reference evidence="1 2" key="1">
    <citation type="journal article" date="2013" name="Curr. Biol.">
        <title>The Genome of the Foraminiferan Reticulomyxa filosa.</title>
        <authorList>
            <person name="Glockner G."/>
            <person name="Hulsmann N."/>
            <person name="Schleicher M."/>
            <person name="Noegel A.A."/>
            <person name="Eichinger L."/>
            <person name="Gallinger C."/>
            <person name="Pawlowski J."/>
            <person name="Sierra R."/>
            <person name="Euteneuer U."/>
            <person name="Pillet L."/>
            <person name="Moustafa A."/>
            <person name="Platzer M."/>
            <person name="Groth M."/>
            <person name="Szafranski K."/>
            <person name="Schliwa M."/>
        </authorList>
    </citation>
    <scope>NUCLEOTIDE SEQUENCE [LARGE SCALE GENOMIC DNA]</scope>
</reference>
<comment type="caution">
    <text evidence="1">The sequence shown here is derived from an EMBL/GenBank/DDBJ whole genome shotgun (WGS) entry which is preliminary data.</text>
</comment>
<gene>
    <name evidence="1" type="ORF">RFI_13316</name>
</gene>
<protein>
    <submittedName>
        <fullName evidence="1">Uncharacterized protein</fullName>
    </submittedName>
</protein>
<keyword evidence="2" id="KW-1185">Reference proteome</keyword>
<accession>X6NEU6</accession>